<keyword evidence="2" id="KW-1185">Reference proteome</keyword>
<accession>A0A087SB90</accession>
<dbReference type="GeneID" id="23611743"/>
<dbReference type="RefSeq" id="XP_011395861.1">
    <property type="nucleotide sequence ID" value="XM_011397559.1"/>
</dbReference>
<proteinExistence type="predicted"/>
<dbReference type="EMBL" id="KL662085">
    <property type="protein sequence ID" value="KFM22994.1"/>
    <property type="molecule type" value="Genomic_DNA"/>
</dbReference>
<gene>
    <name evidence="1" type="ORF">F751_0352</name>
</gene>
<name>A0A087SB90_AUXPR</name>
<dbReference type="KEGG" id="apro:F751_0352"/>
<reference evidence="1 2" key="1">
    <citation type="journal article" date="2014" name="BMC Genomics">
        <title>Oil accumulation mechanisms of the oleaginous microalga Chlorella protothecoides revealed through its genome, transcriptomes, and proteomes.</title>
        <authorList>
            <person name="Gao C."/>
            <person name="Wang Y."/>
            <person name="Shen Y."/>
            <person name="Yan D."/>
            <person name="He X."/>
            <person name="Dai J."/>
            <person name="Wu Q."/>
        </authorList>
    </citation>
    <scope>NUCLEOTIDE SEQUENCE [LARGE SCALE GENOMIC DNA]</scope>
    <source>
        <strain evidence="1 2">0710</strain>
    </source>
</reference>
<organism evidence="1 2">
    <name type="scientific">Auxenochlorella protothecoides</name>
    <name type="common">Green microalga</name>
    <name type="synonym">Chlorella protothecoides</name>
    <dbReference type="NCBI Taxonomy" id="3075"/>
    <lineage>
        <taxon>Eukaryota</taxon>
        <taxon>Viridiplantae</taxon>
        <taxon>Chlorophyta</taxon>
        <taxon>core chlorophytes</taxon>
        <taxon>Trebouxiophyceae</taxon>
        <taxon>Chlorellales</taxon>
        <taxon>Chlorellaceae</taxon>
        <taxon>Auxenochlorella</taxon>
    </lineage>
</organism>
<dbReference type="AlphaFoldDB" id="A0A087SB90"/>
<evidence type="ECO:0000313" key="1">
    <source>
        <dbReference type="EMBL" id="KFM22994.1"/>
    </source>
</evidence>
<evidence type="ECO:0000313" key="2">
    <source>
        <dbReference type="Proteomes" id="UP000028924"/>
    </source>
</evidence>
<protein>
    <submittedName>
        <fullName evidence="1">Uncharacterized protein</fullName>
    </submittedName>
</protein>
<sequence>MFLHQCGSQVSGREVNGAAAAKKHALLFSSVVKMTAALHHAARGSLVQSVGWWHRGGRLPGGQRRPTTL</sequence>
<dbReference type="Proteomes" id="UP000028924">
    <property type="component" value="Unassembled WGS sequence"/>
</dbReference>